<organism evidence="3 4">
    <name type="scientific">Siminovitchia fordii</name>
    <dbReference type="NCBI Taxonomy" id="254759"/>
    <lineage>
        <taxon>Bacteria</taxon>
        <taxon>Bacillati</taxon>
        <taxon>Bacillota</taxon>
        <taxon>Bacilli</taxon>
        <taxon>Bacillales</taxon>
        <taxon>Bacillaceae</taxon>
        <taxon>Siminovitchia</taxon>
    </lineage>
</organism>
<dbReference type="Pfam" id="PF13115">
    <property type="entry name" value="YtkA"/>
    <property type="match status" value="2"/>
</dbReference>
<dbReference type="PROSITE" id="PS51257">
    <property type="entry name" value="PROKAR_LIPOPROTEIN"/>
    <property type="match status" value="1"/>
</dbReference>
<name>A0ABQ4K737_9BACI</name>
<dbReference type="RefSeq" id="WP_018706150.1">
    <property type="nucleotide sequence ID" value="NZ_BOQT01000006.1"/>
</dbReference>
<feature type="domain" description="YtkA-like" evidence="2">
    <location>
        <begin position="153"/>
        <end position="234"/>
    </location>
</feature>
<comment type="caution">
    <text evidence="3">The sequence shown here is derived from an EMBL/GenBank/DDBJ whole genome shotgun (WGS) entry which is preliminary data.</text>
</comment>
<feature type="compositionally biased region" description="Basic and acidic residues" evidence="1">
    <location>
        <begin position="139"/>
        <end position="155"/>
    </location>
</feature>
<accession>A0ABQ4K737</accession>
<proteinExistence type="predicted"/>
<evidence type="ECO:0000259" key="2">
    <source>
        <dbReference type="Pfam" id="PF13115"/>
    </source>
</evidence>
<dbReference type="EMBL" id="BOQT01000006">
    <property type="protein sequence ID" value="GIN20840.1"/>
    <property type="molecule type" value="Genomic_DNA"/>
</dbReference>
<evidence type="ECO:0000256" key="1">
    <source>
        <dbReference type="SAM" id="MobiDB-lite"/>
    </source>
</evidence>
<dbReference type="Proteomes" id="UP000680279">
    <property type="component" value="Unassembled WGS sequence"/>
</dbReference>
<dbReference type="InterPro" id="IPR032693">
    <property type="entry name" value="YtkA-like_dom"/>
</dbReference>
<keyword evidence="4" id="KW-1185">Reference proteome</keyword>
<evidence type="ECO:0000313" key="3">
    <source>
        <dbReference type="EMBL" id="GIN20840.1"/>
    </source>
</evidence>
<gene>
    <name evidence="3" type="ORF">J1TS3_19740</name>
</gene>
<reference evidence="3 4" key="1">
    <citation type="submission" date="2021-03" db="EMBL/GenBank/DDBJ databases">
        <title>Antimicrobial resistance genes in bacteria isolated from Japanese honey, and their potential for conferring macrolide and lincosamide resistance in the American foulbrood pathogen Paenibacillus larvae.</title>
        <authorList>
            <person name="Okamoto M."/>
            <person name="Kumagai M."/>
            <person name="Kanamori H."/>
            <person name="Takamatsu D."/>
        </authorList>
    </citation>
    <scope>NUCLEOTIDE SEQUENCE [LARGE SCALE GENOMIC DNA]</scope>
    <source>
        <strain evidence="3 4">J1TS3</strain>
    </source>
</reference>
<feature type="domain" description="YtkA-like" evidence="2">
    <location>
        <begin position="34"/>
        <end position="114"/>
    </location>
</feature>
<sequence>MKKRLWPVVIGIFVLGLAACGKGGSEDSDNDIPEPIDVVLEVQETAEIGETVPFKATVTQGDEKVADADEVEFEIWEEGKKEDSEMIESKNNKDGTYEAEKSFDADGVYTVQVHVTARGLHTMPKKSITVGEGASAEGEDGHHHGEDGEEGHQHSEGFSMHFMKPENPAAGKQTELIVHLQNEDHPMENARVRFEIWNEGSDKHEFVDAKESEQGEYAAHYNFKKAGAYKIQIHVEDDQGLHEHEEHEIEVK</sequence>
<evidence type="ECO:0000313" key="4">
    <source>
        <dbReference type="Proteomes" id="UP000680279"/>
    </source>
</evidence>
<feature type="region of interest" description="Disordered" evidence="1">
    <location>
        <begin position="130"/>
        <end position="155"/>
    </location>
</feature>
<protein>
    <recommendedName>
        <fullName evidence="2">YtkA-like domain-containing protein</fullName>
    </recommendedName>
</protein>